<evidence type="ECO:0000256" key="1">
    <source>
        <dbReference type="SAM" id="MobiDB-lite"/>
    </source>
</evidence>
<evidence type="ECO:0000313" key="6">
    <source>
        <dbReference type="Proteomes" id="UP000818603"/>
    </source>
</evidence>
<dbReference type="EMBL" id="VCJR02000001">
    <property type="protein sequence ID" value="NHK26767.1"/>
    <property type="molecule type" value="Genomic_DNA"/>
</dbReference>
<proteinExistence type="predicted"/>
<evidence type="ECO:0000313" key="5">
    <source>
        <dbReference type="Proteomes" id="UP000621856"/>
    </source>
</evidence>
<reference evidence="3" key="1">
    <citation type="journal article" date="2014" name="Int. J. Syst. Evol. Microbiol.">
        <title>Complete genome sequence of Corynebacterium casei LMG S-19264T (=DSM 44701T), isolated from a smear-ripened cheese.</title>
        <authorList>
            <consortium name="US DOE Joint Genome Institute (JGI-PGF)"/>
            <person name="Walter F."/>
            <person name="Albersmeier A."/>
            <person name="Kalinowski J."/>
            <person name="Ruckert C."/>
        </authorList>
    </citation>
    <scope>NUCLEOTIDE SEQUENCE</scope>
    <source>
        <strain evidence="3">CGMCC 1.14984</strain>
    </source>
</reference>
<dbReference type="RefSeq" id="WP_155136878.1">
    <property type="nucleotide sequence ID" value="NZ_BMGZ01000001.1"/>
</dbReference>
<evidence type="ECO:0000313" key="4">
    <source>
        <dbReference type="EMBL" id="NHK26767.1"/>
    </source>
</evidence>
<evidence type="ECO:0000313" key="3">
    <source>
        <dbReference type="EMBL" id="GGH93349.1"/>
    </source>
</evidence>
<evidence type="ECO:0000256" key="2">
    <source>
        <dbReference type="SAM" id="SignalP"/>
    </source>
</evidence>
<keyword evidence="2" id="KW-0732">Signal</keyword>
<dbReference type="AlphaFoldDB" id="A0A8J3A1M0"/>
<dbReference type="Proteomes" id="UP000818603">
    <property type="component" value="Unassembled WGS sequence"/>
</dbReference>
<evidence type="ECO:0008006" key="7">
    <source>
        <dbReference type="Google" id="ProtNLM"/>
    </source>
</evidence>
<keyword evidence="6" id="KW-1185">Reference proteome</keyword>
<reference evidence="4 6" key="2">
    <citation type="submission" date="2020-02" db="EMBL/GenBank/DDBJ databases">
        <title>Genome sequence of Parvularcula flava strain NH6-79.</title>
        <authorList>
            <person name="Abdul Karim M.H."/>
            <person name="Lam M.Q."/>
            <person name="Chen S.J."/>
            <person name="Yahya A."/>
            <person name="Shahir S."/>
            <person name="Shamsir M.S."/>
            <person name="Chong C.S."/>
        </authorList>
    </citation>
    <scope>NUCLEOTIDE SEQUENCE [LARGE SCALE GENOMIC DNA]</scope>
    <source>
        <strain evidence="4 6">NH6-79</strain>
    </source>
</reference>
<sequence>MRFCWLMLAVMLLAACAASQHNESIRFGQASSSKFRQGQFDTSSVIAPRANIGFRAEYLVWGETTQCQKPFGLSNPSFETERPDAADVKLRDLLSLKLAEQNVEMSDEASIDLFVEAIITDVPQSLAEKAPTAFCLLDLKSGLYFRPLNQDGEPFRARPGIGREIRTAEARVFVAPDAIWDEINHFLTLDVAELAPTLRGEAPESCGYFQSDPQQTCQRRYEAEIREVRHKLACATDDTERGRWESKLTELEAKMPSISKAQEPPTKPGEIVVDWGIGDCPAENRPALDRQGRGQ</sequence>
<dbReference type="EMBL" id="BMGZ01000001">
    <property type="protein sequence ID" value="GGH93349.1"/>
    <property type="molecule type" value="Genomic_DNA"/>
</dbReference>
<feature type="region of interest" description="Disordered" evidence="1">
    <location>
        <begin position="275"/>
        <end position="295"/>
    </location>
</feature>
<dbReference type="PROSITE" id="PS51257">
    <property type="entry name" value="PROKAR_LIPOPROTEIN"/>
    <property type="match status" value="1"/>
</dbReference>
<feature type="compositionally biased region" description="Basic and acidic residues" evidence="1">
    <location>
        <begin position="286"/>
        <end position="295"/>
    </location>
</feature>
<protein>
    <recommendedName>
        <fullName evidence="7">Lipoprotein</fullName>
    </recommendedName>
</protein>
<accession>A0A8J3A1M0</accession>
<reference evidence="3" key="3">
    <citation type="submission" date="2020-09" db="EMBL/GenBank/DDBJ databases">
        <authorList>
            <person name="Sun Q."/>
            <person name="Zhou Y."/>
        </authorList>
    </citation>
    <scope>NUCLEOTIDE SEQUENCE</scope>
    <source>
        <strain evidence="3">CGMCC 1.14984</strain>
    </source>
</reference>
<feature type="chain" id="PRO_5035298536" description="Lipoprotein" evidence="2">
    <location>
        <begin position="18"/>
        <end position="295"/>
    </location>
</feature>
<name>A0A8J3A1M0_9PROT</name>
<organism evidence="3 5">
    <name type="scientific">Aquisalinus luteolus</name>
    <dbReference type="NCBI Taxonomy" id="1566827"/>
    <lineage>
        <taxon>Bacteria</taxon>
        <taxon>Pseudomonadati</taxon>
        <taxon>Pseudomonadota</taxon>
        <taxon>Alphaproteobacteria</taxon>
        <taxon>Parvularculales</taxon>
        <taxon>Parvularculaceae</taxon>
        <taxon>Aquisalinus</taxon>
    </lineage>
</organism>
<gene>
    <name evidence="4" type="ORF">FF098_002445</name>
    <name evidence="3" type="ORF">GCM10011355_04980</name>
</gene>
<dbReference type="Proteomes" id="UP000621856">
    <property type="component" value="Unassembled WGS sequence"/>
</dbReference>
<comment type="caution">
    <text evidence="3">The sequence shown here is derived from an EMBL/GenBank/DDBJ whole genome shotgun (WGS) entry which is preliminary data.</text>
</comment>
<feature type="signal peptide" evidence="2">
    <location>
        <begin position="1"/>
        <end position="17"/>
    </location>
</feature>